<accession>A0A0F9ML99</accession>
<name>A0A0F9ML99_9ZZZZ</name>
<dbReference type="AlphaFoldDB" id="A0A0F9ML99"/>
<proteinExistence type="predicted"/>
<evidence type="ECO:0000313" key="1">
    <source>
        <dbReference type="EMBL" id="KKM69937.1"/>
    </source>
</evidence>
<dbReference type="EMBL" id="LAZR01009906">
    <property type="protein sequence ID" value="KKM69937.1"/>
    <property type="molecule type" value="Genomic_DNA"/>
</dbReference>
<reference evidence="1" key="1">
    <citation type="journal article" date="2015" name="Nature">
        <title>Complex archaea that bridge the gap between prokaryotes and eukaryotes.</title>
        <authorList>
            <person name="Spang A."/>
            <person name="Saw J.H."/>
            <person name="Jorgensen S.L."/>
            <person name="Zaremba-Niedzwiedzka K."/>
            <person name="Martijn J."/>
            <person name="Lind A.E."/>
            <person name="van Eijk R."/>
            <person name="Schleper C."/>
            <person name="Guy L."/>
            <person name="Ettema T.J."/>
        </authorList>
    </citation>
    <scope>NUCLEOTIDE SEQUENCE</scope>
</reference>
<gene>
    <name evidence="1" type="ORF">LCGC14_1445630</name>
</gene>
<protein>
    <submittedName>
        <fullName evidence="1">Uncharacterized protein</fullName>
    </submittedName>
</protein>
<organism evidence="1">
    <name type="scientific">marine sediment metagenome</name>
    <dbReference type="NCBI Taxonomy" id="412755"/>
    <lineage>
        <taxon>unclassified sequences</taxon>
        <taxon>metagenomes</taxon>
        <taxon>ecological metagenomes</taxon>
    </lineage>
</organism>
<sequence>MKEIEYRAERAQLYYEYLEDANIAYQWEWCLHMGLWETMGWTHSIGYQIFHWLKERQHDD</sequence>
<comment type="caution">
    <text evidence="1">The sequence shown here is derived from an EMBL/GenBank/DDBJ whole genome shotgun (WGS) entry which is preliminary data.</text>
</comment>